<reference evidence="2" key="1">
    <citation type="journal article" date="2013" name="Genome Announc.">
        <title>Draft Genome Sequence of Agarivorans albus Strain MKT 106T, an Agarolytic Marine Bacterium.</title>
        <authorList>
            <person name="Yasuike M."/>
            <person name="Nakamura Y."/>
            <person name="Kai W."/>
            <person name="Fujiwara A."/>
            <person name="Fukui Y."/>
            <person name="Satomi M."/>
            <person name="Sano M."/>
        </authorList>
    </citation>
    <scope>NUCLEOTIDE SEQUENCE [LARGE SCALE GENOMIC DNA]</scope>
</reference>
<dbReference type="Proteomes" id="UP000014461">
    <property type="component" value="Unassembled WGS sequence"/>
</dbReference>
<dbReference type="InterPro" id="IPR021318">
    <property type="entry name" value="DUF2919"/>
</dbReference>
<feature type="transmembrane region" description="Helical" evidence="1">
    <location>
        <begin position="45"/>
        <end position="63"/>
    </location>
</feature>
<comment type="caution">
    <text evidence="2">The sequence shown here is derived from an EMBL/GenBank/DDBJ whole genome shotgun (WGS) entry which is preliminary data.</text>
</comment>
<protein>
    <recommendedName>
        <fullName evidence="4">Inner membrane protein</fullName>
    </recommendedName>
</protein>
<dbReference type="Pfam" id="PF11143">
    <property type="entry name" value="DUF2919"/>
    <property type="match status" value="1"/>
</dbReference>
<dbReference type="EMBL" id="BARX01000020">
    <property type="protein sequence ID" value="GAD02793.1"/>
    <property type="molecule type" value="Genomic_DNA"/>
</dbReference>
<dbReference type="RefSeq" id="WP_016402560.1">
    <property type="nucleotide sequence ID" value="NZ_BARX01000020.1"/>
</dbReference>
<gene>
    <name evidence="2" type="ORF">AALB_2873</name>
</gene>
<keyword evidence="1" id="KW-0812">Transmembrane</keyword>
<keyword evidence="1" id="KW-1133">Transmembrane helix</keyword>
<dbReference type="STRING" id="1331007.AALB_2873"/>
<accession>R9PND7</accession>
<dbReference type="OrthoDB" id="6314776at2"/>
<keyword evidence="1" id="KW-0472">Membrane</keyword>
<organism evidence="2 3">
    <name type="scientific">Agarivorans albus MKT 106</name>
    <dbReference type="NCBI Taxonomy" id="1331007"/>
    <lineage>
        <taxon>Bacteria</taxon>
        <taxon>Pseudomonadati</taxon>
        <taxon>Pseudomonadota</taxon>
        <taxon>Gammaproteobacteria</taxon>
        <taxon>Alteromonadales</taxon>
        <taxon>Alteromonadaceae</taxon>
        <taxon>Agarivorans</taxon>
    </lineage>
</organism>
<proteinExistence type="predicted"/>
<keyword evidence="3" id="KW-1185">Reference proteome</keyword>
<name>R9PND7_AGAAL</name>
<feature type="transmembrane region" description="Helical" evidence="1">
    <location>
        <begin position="75"/>
        <end position="94"/>
    </location>
</feature>
<sequence>MLLASQPSVLFACALLSRTWLLLAIAASSRQTGDKILGLLYPDHFWFYVGLAMGALPLTRLIFPKLWQKLSIRSQLWGILVLLFSDIAIQIHSINLNYWRFETLNAVTLWISLMMSFIVFKSALDKNPSH</sequence>
<evidence type="ECO:0000313" key="2">
    <source>
        <dbReference type="EMBL" id="GAD02793.1"/>
    </source>
</evidence>
<feature type="transmembrane region" description="Helical" evidence="1">
    <location>
        <begin position="106"/>
        <end position="124"/>
    </location>
</feature>
<dbReference type="AlphaFoldDB" id="R9PND7"/>
<evidence type="ECO:0000256" key="1">
    <source>
        <dbReference type="SAM" id="Phobius"/>
    </source>
</evidence>
<evidence type="ECO:0008006" key="4">
    <source>
        <dbReference type="Google" id="ProtNLM"/>
    </source>
</evidence>
<evidence type="ECO:0000313" key="3">
    <source>
        <dbReference type="Proteomes" id="UP000014461"/>
    </source>
</evidence>